<evidence type="ECO:0000256" key="1">
    <source>
        <dbReference type="SAM" id="Coils"/>
    </source>
</evidence>
<feature type="signal peptide" evidence="2">
    <location>
        <begin position="1"/>
        <end position="27"/>
    </location>
</feature>
<dbReference type="RefSeq" id="WP_073581437.1">
    <property type="nucleotide sequence ID" value="NZ_AP024897.1"/>
</dbReference>
<keyword evidence="1" id="KW-0175">Coiled coil</keyword>
<dbReference type="PANTHER" id="PTHR34387:SF1">
    <property type="entry name" value="PERIPLASMIC IMMUNOGENIC PROTEIN"/>
    <property type="match status" value="1"/>
</dbReference>
<gene>
    <name evidence="3" type="ORF">VQ7734_01698</name>
</gene>
<dbReference type="GO" id="GO:0006974">
    <property type="term" value="P:DNA damage response"/>
    <property type="evidence" value="ECO:0007669"/>
    <property type="project" value="TreeGrafter"/>
</dbReference>
<dbReference type="InterPro" id="IPR052022">
    <property type="entry name" value="26kDa_periplasmic_antigen"/>
</dbReference>
<keyword evidence="2" id="KW-0732">Signal</keyword>
<proteinExistence type="predicted"/>
<dbReference type="AlphaFoldDB" id="A0A1M7YTG2"/>
<evidence type="ECO:0000313" key="4">
    <source>
        <dbReference type="Proteomes" id="UP000184600"/>
    </source>
</evidence>
<keyword evidence="4" id="KW-1185">Reference proteome</keyword>
<dbReference type="Gene3D" id="3.30.70.2970">
    <property type="entry name" value="Protein of unknown function (DUF541), domain 2"/>
    <property type="match status" value="1"/>
</dbReference>
<dbReference type="InterPro" id="IPR007497">
    <property type="entry name" value="SIMPL/DUF541"/>
</dbReference>
<sequence length="248" mass="27365">MNKICTKIASGACLLILGAGLSGVATANDQGNFRLSESPYISLSGYSTVVATPDRAKFSVKVRAESEKAIDCKQDVDKKVANILTSLKQAGLDRKAVSSAQLWLRPVHRRDKNGNTTFKGYAAERDVEVTVKKLDELGAYLDQMLIEGATDLSNIRLISSKHEEYQEEARRLAAEDAAQKAQELASEFGAEIDRVWSINYVENVNHDNVLMENQLFSASMKTAAPSVPTYNDKSIIFNDRVDVVYKLK</sequence>
<dbReference type="PANTHER" id="PTHR34387">
    <property type="entry name" value="SLR1258 PROTEIN"/>
    <property type="match status" value="1"/>
</dbReference>
<protein>
    <submittedName>
        <fullName evidence="3">26 kDa periplasmic immunogenic protein</fullName>
    </submittedName>
</protein>
<organism evidence="3 4">
    <name type="scientific">Vibrio quintilis</name>
    <dbReference type="NCBI Taxonomy" id="1117707"/>
    <lineage>
        <taxon>Bacteria</taxon>
        <taxon>Pseudomonadati</taxon>
        <taxon>Pseudomonadota</taxon>
        <taxon>Gammaproteobacteria</taxon>
        <taxon>Vibrionales</taxon>
        <taxon>Vibrionaceae</taxon>
        <taxon>Vibrio</taxon>
    </lineage>
</organism>
<dbReference type="Proteomes" id="UP000184600">
    <property type="component" value="Unassembled WGS sequence"/>
</dbReference>
<dbReference type="Gene3D" id="3.30.110.170">
    <property type="entry name" value="Protein of unknown function (DUF541), domain 1"/>
    <property type="match status" value="1"/>
</dbReference>
<name>A0A1M7YTG2_9VIBR</name>
<evidence type="ECO:0000256" key="2">
    <source>
        <dbReference type="SAM" id="SignalP"/>
    </source>
</evidence>
<dbReference type="Pfam" id="PF04402">
    <property type="entry name" value="SIMPL"/>
    <property type="match status" value="1"/>
</dbReference>
<evidence type="ECO:0000313" key="3">
    <source>
        <dbReference type="EMBL" id="SHO55937.1"/>
    </source>
</evidence>
<dbReference type="OrthoDB" id="5985609at2"/>
<dbReference type="EMBL" id="FRFG01000019">
    <property type="protein sequence ID" value="SHO55937.1"/>
    <property type="molecule type" value="Genomic_DNA"/>
</dbReference>
<feature type="chain" id="PRO_5012975093" evidence="2">
    <location>
        <begin position="28"/>
        <end position="248"/>
    </location>
</feature>
<accession>A0A1M7YTG2</accession>
<reference evidence="4" key="1">
    <citation type="submission" date="2016-12" db="EMBL/GenBank/DDBJ databases">
        <authorList>
            <person name="Rodrigo-Torres L."/>
            <person name="Arahal R.D."/>
            <person name="Lucena T."/>
        </authorList>
    </citation>
    <scope>NUCLEOTIDE SEQUENCE [LARGE SCALE GENOMIC DNA]</scope>
</reference>
<feature type="coiled-coil region" evidence="1">
    <location>
        <begin position="155"/>
        <end position="182"/>
    </location>
</feature>